<dbReference type="Pfam" id="PF13855">
    <property type="entry name" value="LRR_8"/>
    <property type="match status" value="1"/>
</dbReference>
<dbReference type="Gene3D" id="3.80.10.10">
    <property type="entry name" value="Ribonuclease Inhibitor"/>
    <property type="match status" value="1"/>
</dbReference>
<dbReference type="InterPro" id="IPR003591">
    <property type="entry name" value="Leu-rich_rpt_typical-subtyp"/>
</dbReference>
<sequence length="179" mass="20211">MILSVMLPASHISPLAAQMQCSSSAHPTILMYRSSIYTNVTPSSLRLKNYVLSVQTCIDSWYMMYIFYRYLGFLTSHSTTLHVRQDLNYNDLAMFPTAIRALPNLKELSFHSNNIRSVPEEAFVGNPSLDTIYFYNNPIQFVGKSAFQHLPALRMLSLNGATDITEFPDLTGTNSLETL</sequence>
<evidence type="ECO:0000313" key="5">
    <source>
        <dbReference type="Proteomes" id="UP000193380"/>
    </source>
</evidence>
<evidence type="ECO:0008006" key="6">
    <source>
        <dbReference type="Google" id="ProtNLM"/>
    </source>
</evidence>
<dbReference type="PANTHER" id="PTHR24373:SF370">
    <property type="entry name" value="FISH-LIPS, ISOFORM E"/>
    <property type="match status" value="1"/>
</dbReference>
<dbReference type="SUPFAM" id="SSF52058">
    <property type="entry name" value="L domain-like"/>
    <property type="match status" value="1"/>
</dbReference>
<protein>
    <recommendedName>
        <fullName evidence="6">LRRNT domain-containing protein</fullName>
    </recommendedName>
</protein>
<proteinExistence type="predicted"/>
<dbReference type="Proteomes" id="UP000193380">
    <property type="component" value="Unassembled WGS sequence"/>
</dbReference>
<keyword evidence="2" id="KW-0732">Signal</keyword>
<keyword evidence="1" id="KW-0433">Leucine-rich repeat</keyword>
<evidence type="ECO:0000256" key="2">
    <source>
        <dbReference type="ARBA" id="ARBA00022729"/>
    </source>
</evidence>
<name>A0A060WJB3_ONCMY</name>
<dbReference type="PROSITE" id="PS51450">
    <property type="entry name" value="LRR"/>
    <property type="match status" value="1"/>
</dbReference>
<evidence type="ECO:0000256" key="3">
    <source>
        <dbReference type="ARBA" id="ARBA00022737"/>
    </source>
</evidence>
<gene>
    <name evidence="4" type="ORF">GSONMT00073011001</name>
</gene>
<dbReference type="STRING" id="8022.A0A060WJB3"/>
<dbReference type="SMART" id="SM00369">
    <property type="entry name" value="LRR_TYP"/>
    <property type="match status" value="2"/>
</dbReference>
<keyword evidence="3" id="KW-0677">Repeat</keyword>
<dbReference type="EMBL" id="FR904502">
    <property type="protein sequence ID" value="CDQ65314.1"/>
    <property type="molecule type" value="Genomic_DNA"/>
</dbReference>
<dbReference type="PaxDb" id="8022-A0A060WJB3"/>
<accession>A0A060WJB3</accession>
<dbReference type="PANTHER" id="PTHR24373">
    <property type="entry name" value="SLIT RELATED LEUCINE-RICH REPEAT NEURONAL PROTEIN"/>
    <property type="match status" value="1"/>
</dbReference>
<organism evidence="4 5">
    <name type="scientific">Oncorhynchus mykiss</name>
    <name type="common">Rainbow trout</name>
    <name type="synonym">Salmo gairdneri</name>
    <dbReference type="NCBI Taxonomy" id="8022"/>
    <lineage>
        <taxon>Eukaryota</taxon>
        <taxon>Metazoa</taxon>
        <taxon>Chordata</taxon>
        <taxon>Craniata</taxon>
        <taxon>Vertebrata</taxon>
        <taxon>Euteleostomi</taxon>
        <taxon>Actinopterygii</taxon>
        <taxon>Neopterygii</taxon>
        <taxon>Teleostei</taxon>
        <taxon>Protacanthopterygii</taxon>
        <taxon>Salmoniformes</taxon>
        <taxon>Salmonidae</taxon>
        <taxon>Salmoninae</taxon>
        <taxon>Oncorhynchus</taxon>
    </lineage>
</organism>
<reference evidence="4" key="2">
    <citation type="submission" date="2014-03" db="EMBL/GenBank/DDBJ databases">
        <authorList>
            <person name="Genoscope - CEA"/>
        </authorList>
    </citation>
    <scope>NUCLEOTIDE SEQUENCE</scope>
</reference>
<evidence type="ECO:0000313" key="4">
    <source>
        <dbReference type="EMBL" id="CDQ65314.1"/>
    </source>
</evidence>
<reference evidence="4" key="1">
    <citation type="journal article" date="2014" name="Nat. Commun.">
        <title>The rainbow trout genome provides novel insights into evolution after whole-genome duplication in vertebrates.</title>
        <authorList>
            <person name="Berthelot C."/>
            <person name="Brunet F."/>
            <person name="Chalopin D."/>
            <person name="Juanchich A."/>
            <person name="Bernard M."/>
            <person name="Noel B."/>
            <person name="Bento P."/>
            <person name="Da Silva C."/>
            <person name="Labadie K."/>
            <person name="Alberti A."/>
            <person name="Aury J.M."/>
            <person name="Louis A."/>
            <person name="Dehais P."/>
            <person name="Bardou P."/>
            <person name="Montfort J."/>
            <person name="Klopp C."/>
            <person name="Cabau C."/>
            <person name="Gaspin C."/>
            <person name="Thorgaard G.H."/>
            <person name="Boussaha M."/>
            <person name="Quillet E."/>
            <person name="Guyomard R."/>
            <person name="Galiana D."/>
            <person name="Bobe J."/>
            <person name="Volff J.N."/>
            <person name="Genet C."/>
            <person name="Wincker P."/>
            <person name="Jaillon O."/>
            <person name="Roest Crollius H."/>
            <person name="Guiguen Y."/>
        </authorList>
    </citation>
    <scope>NUCLEOTIDE SEQUENCE [LARGE SCALE GENOMIC DNA]</scope>
</reference>
<dbReference type="GO" id="GO:0005615">
    <property type="term" value="C:extracellular space"/>
    <property type="evidence" value="ECO:0007669"/>
    <property type="project" value="TreeGrafter"/>
</dbReference>
<dbReference type="InterPro" id="IPR032675">
    <property type="entry name" value="LRR_dom_sf"/>
</dbReference>
<evidence type="ECO:0000256" key="1">
    <source>
        <dbReference type="ARBA" id="ARBA00022614"/>
    </source>
</evidence>
<dbReference type="AlphaFoldDB" id="A0A060WJB3"/>
<dbReference type="InterPro" id="IPR050328">
    <property type="entry name" value="Dev_Immune_Receptor"/>
</dbReference>
<dbReference type="InterPro" id="IPR001611">
    <property type="entry name" value="Leu-rich_rpt"/>
</dbReference>
<dbReference type="GO" id="GO:0031012">
    <property type="term" value="C:extracellular matrix"/>
    <property type="evidence" value="ECO:0007669"/>
    <property type="project" value="TreeGrafter"/>
</dbReference>